<proteinExistence type="predicted"/>
<accession>A0A545UPV8</accession>
<evidence type="ECO:0000313" key="1">
    <source>
        <dbReference type="EMBL" id="TQV91497.1"/>
    </source>
</evidence>
<dbReference type="EMBL" id="SPUK01000019">
    <property type="protein sequence ID" value="TQV91497.1"/>
    <property type="molecule type" value="Genomic_DNA"/>
</dbReference>
<gene>
    <name evidence="1" type="ORF">IF1G_09996</name>
</gene>
<sequence length="125" mass="13013">MGSEGGGGGGGGGGSGSTTVALMWWQGGGGWWHWWVGTPEAMFSNRTRRAGPVWSLAPLEADEGDAGWQLALAACTDWQACTQATLADCLGQVGGRQGSGYLLSLPTVTCHTLNEVHQPHSLPIY</sequence>
<protein>
    <submittedName>
        <fullName evidence="1">Uncharacterized protein</fullName>
    </submittedName>
</protein>
<name>A0A545UPV8_9HYPO</name>
<dbReference type="Proteomes" id="UP000315783">
    <property type="component" value="Unassembled WGS sequence"/>
</dbReference>
<evidence type="ECO:0000313" key="2">
    <source>
        <dbReference type="Proteomes" id="UP000315783"/>
    </source>
</evidence>
<reference evidence="1 2" key="1">
    <citation type="journal article" date="2019" name="Appl. Microbiol. Biotechnol.">
        <title>Genome sequence of Isaria javanica and comparative genome analysis insights into family S53 peptidase evolution in fungal entomopathogens.</title>
        <authorList>
            <person name="Lin R."/>
            <person name="Zhang X."/>
            <person name="Xin B."/>
            <person name="Zou M."/>
            <person name="Gao Y."/>
            <person name="Qin F."/>
            <person name="Hu Q."/>
            <person name="Xie B."/>
            <person name="Cheng X."/>
        </authorList>
    </citation>
    <scope>NUCLEOTIDE SEQUENCE [LARGE SCALE GENOMIC DNA]</scope>
    <source>
        <strain evidence="1 2">IJ1G</strain>
    </source>
</reference>
<dbReference type="AlphaFoldDB" id="A0A545UPV8"/>
<comment type="caution">
    <text evidence="1">The sequence shown here is derived from an EMBL/GenBank/DDBJ whole genome shotgun (WGS) entry which is preliminary data.</text>
</comment>
<keyword evidence="2" id="KW-1185">Reference proteome</keyword>
<organism evidence="1 2">
    <name type="scientific">Cordyceps javanica</name>
    <dbReference type="NCBI Taxonomy" id="43265"/>
    <lineage>
        <taxon>Eukaryota</taxon>
        <taxon>Fungi</taxon>
        <taxon>Dikarya</taxon>
        <taxon>Ascomycota</taxon>
        <taxon>Pezizomycotina</taxon>
        <taxon>Sordariomycetes</taxon>
        <taxon>Hypocreomycetidae</taxon>
        <taxon>Hypocreales</taxon>
        <taxon>Cordycipitaceae</taxon>
        <taxon>Cordyceps</taxon>
    </lineage>
</organism>